<keyword evidence="3" id="KW-0372">Hormone</keyword>
<organism evidence="6">
    <name type="scientific">Haliotis diversicolor</name>
    <name type="common">Abalone</name>
    <name type="synonym">Sulculus diversicolor</name>
    <dbReference type="NCBI Taxonomy" id="36095"/>
    <lineage>
        <taxon>Eukaryota</taxon>
        <taxon>Metazoa</taxon>
        <taxon>Spiralia</taxon>
        <taxon>Lophotrochozoa</taxon>
        <taxon>Mollusca</taxon>
        <taxon>Gastropoda</taxon>
        <taxon>Vetigastropoda</taxon>
        <taxon>Lepetellida</taxon>
        <taxon>Haliotoidea</taxon>
        <taxon>Haliotidae</taxon>
        <taxon>Haliotis</taxon>
    </lineage>
</organism>
<reference evidence="6" key="2">
    <citation type="journal article" date="2008" name="Dev. Comp. Immunol.">
        <title>Identification of the up-regulated expression genes in hemocytes of variously colored abalone (Haliotis diversicolor Reeve, 1846) challenged with bacteria.</title>
        <authorList>
            <person name="Wang K.J."/>
            <person name="Ren H.L."/>
            <person name="Xu D.D."/>
            <person name="Cai L."/>
            <person name="Yang M."/>
        </authorList>
    </citation>
    <scope>NUCLEOTIDE SEQUENCE</scope>
</reference>
<dbReference type="InterPro" id="IPR004978">
    <property type="entry name" value="Stanniocalcin"/>
</dbReference>
<proteinExistence type="evidence at transcript level"/>
<keyword evidence="5" id="KW-0732">Signal</keyword>
<dbReference type="PANTHER" id="PTHR11245:SF6">
    <property type="entry name" value="DUF19 DOMAIN-CONTAINING PROTEIN"/>
    <property type="match status" value="1"/>
</dbReference>
<dbReference type="PANTHER" id="PTHR11245">
    <property type="entry name" value="STANNIOCALCIN"/>
    <property type="match status" value="1"/>
</dbReference>
<keyword evidence="4" id="KW-1015">Disulfide bond</keyword>
<protein>
    <submittedName>
        <fullName evidence="6">Stanniocalcin-like protein</fullName>
    </submittedName>
</protein>
<evidence type="ECO:0000256" key="2">
    <source>
        <dbReference type="ARBA" id="ARBA00011748"/>
    </source>
</evidence>
<dbReference type="EMBL" id="EU244338">
    <property type="protein sequence ID" value="ABY87355.1"/>
    <property type="molecule type" value="mRNA"/>
</dbReference>
<comment type="similarity">
    <text evidence="1">Belongs to the stanniocalcin family.</text>
</comment>
<feature type="chain" id="PRO_5002798193" evidence="5">
    <location>
        <begin position="18"/>
        <end position="205"/>
    </location>
</feature>
<dbReference type="GO" id="GO:0005179">
    <property type="term" value="F:hormone activity"/>
    <property type="evidence" value="ECO:0007669"/>
    <property type="project" value="UniProtKB-KW"/>
</dbReference>
<dbReference type="Pfam" id="PF03298">
    <property type="entry name" value="Stanniocalcin"/>
    <property type="match status" value="1"/>
</dbReference>
<evidence type="ECO:0000256" key="5">
    <source>
        <dbReference type="SAM" id="SignalP"/>
    </source>
</evidence>
<evidence type="ECO:0000256" key="1">
    <source>
        <dbReference type="ARBA" id="ARBA00008693"/>
    </source>
</evidence>
<evidence type="ECO:0000256" key="3">
    <source>
        <dbReference type="ARBA" id="ARBA00022702"/>
    </source>
</evidence>
<evidence type="ECO:0000256" key="4">
    <source>
        <dbReference type="ARBA" id="ARBA00023157"/>
    </source>
</evidence>
<name>B3TK27_HALDV</name>
<reference evidence="6" key="1">
    <citation type="submission" date="2007-10" db="EMBL/GenBank/DDBJ databases">
        <authorList>
            <person name="Wang K.-J."/>
            <person name="Ren H.-L."/>
            <person name="Xu D.-D."/>
            <person name="Cai L."/>
            <person name="Lin Z.-Y."/>
            <person name="Yang M."/>
            <person name="Qiao K."/>
            <person name="Zhang N."/>
        </authorList>
    </citation>
    <scope>NUCLEOTIDE SEQUENCE</scope>
</reference>
<sequence length="205" mass="23586">MKLCLAAIVLCFGLSEAFFFNRRTATATGEASPQCFAQGSAGRCEFYSCFENRLPCGSRGYMSKYGGYYCARFAEMYDTFDQQGKDWINASSRCMTERLLAYYNQDTVQCHDLAHFAWNTWSACYQETGFCNVFWANRQAFWNVYQFRDLFNLGSGKIWREMIQITSRCAALRGSAEFTERGGFQGMIENIRNIGDRIRNTVSKK</sequence>
<dbReference type="GO" id="GO:0006874">
    <property type="term" value="P:intracellular calcium ion homeostasis"/>
    <property type="evidence" value="ECO:0007669"/>
    <property type="project" value="TreeGrafter"/>
</dbReference>
<feature type="signal peptide" evidence="5">
    <location>
        <begin position="1"/>
        <end position="17"/>
    </location>
</feature>
<evidence type="ECO:0000313" key="6">
    <source>
        <dbReference type="EMBL" id="ABY87355.1"/>
    </source>
</evidence>
<accession>B3TK27</accession>
<dbReference type="GO" id="GO:0005615">
    <property type="term" value="C:extracellular space"/>
    <property type="evidence" value="ECO:0007669"/>
    <property type="project" value="TreeGrafter"/>
</dbReference>
<dbReference type="AlphaFoldDB" id="B3TK27"/>
<comment type="subunit">
    <text evidence="2">Homodimer; disulfide-linked.</text>
</comment>